<evidence type="ECO:0000256" key="1">
    <source>
        <dbReference type="SAM" id="MobiDB-lite"/>
    </source>
</evidence>
<feature type="transmembrane region" description="Helical" evidence="2">
    <location>
        <begin position="157"/>
        <end position="175"/>
    </location>
</feature>
<dbReference type="Pfam" id="PF01757">
    <property type="entry name" value="Acyl_transf_3"/>
    <property type="match status" value="1"/>
</dbReference>
<dbReference type="RefSeq" id="WP_184172023.1">
    <property type="nucleotide sequence ID" value="NZ_BAABAG010000004.1"/>
</dbReference>
<feature type="transmembrane region" description="Helical" evidence="2">
    <location>
        <begin position="127"/>
        <end position="145"/>
    </location>
</feature>
<proteinExistence type="predicted"/>
<feature type="transmembrane region" description="Helical" evidence="2">
    <location>
        <begin position="260"/>
        <end position="282"/>
    </location>
</feature>
<gene>
    <name evidence="4" type="ORF">HDA33_001337</name>
</gene>
<evidence type="ECO:0000259" key="3">
    <source>
        <dbReference type="Pfam" id="PF01757"/>
    </source>
</evidence>
<dbReference type="EMBL" id="JACHMW010000001">
    <property type="protein sequence ID" value="MBB5848773.1"/>
    <property type="molecule type" value="Genomic_DNA"/>
</dbReference>
<keyword evidence="2" id="KW-0472">Membrane</keyword>
<evidence type="ECO:0000313" key="5">
    <source>
        <dbReference type="Proteomes" id="UP000567246"/>
    </source>
</evidence>
<reference evidence="4 5" key="1">
    <citation type="submission" date="2020-08" db="EMBL/GenBank/DDBJ databases">
        <title>Sequencing the genomes of 1000 actinobacteria strains.</title>
        <authorList>
            <person name="Klenk H.-P."/>
        </authorList>
    </citation>
    <scope>NUCLEOTIDE SEQUENCE [LARGE SCALE GENOMIC DNA]</scope>
    <source>
        <strain evidence="4 5">DSM 17945</strain>
    </source>
</reference>
<evidence type="ECO:0000256" key="2">
    <source>
        <dbReference type="SAM" id="Phobius"/>
    </source>
</evidence>
<feature type="transmembrane region" description="Helical" evidence="2">
    <location>
        <begin position="65"/>
        <end position="81"/>
    </location>
</feature>
<comment type="caution">
    <text evidence="4">The sequence shown here is derived from an EMBL/GenBank/DDBJ whole genome shotgun (WGS) entry which is preliminary data.</text>
</comment>
<organism evidence="4 5">
    <name type="scientific">Micrococcus endophyticus</name>
    <dbReference type="NCBI Taxonomy" id="455343"/>
    <lineage>
        <taxon>Bacteria</taxon>
        <taxon>Bacillati</taxon>
        <taxon>Actinomycetota</taxon>
        <taxon>Actinomycetes</taxon>
        <taxon>Micrococcales</taxon>
        <taxon>Micrococcaceae</taxon>
        <taxon>Micrococcus</taxon>
    </lineage>
</organism>
<feature type="transmembrane region" description="Helical" evidence="2">
    <location>
        <begin position="29"/>
        <end position="45"/>
    </location>
</feature>
<dbReference type="InterPro" id="IPR052734">
    <property type="entry name" value="Nod_factor_acetyltransferase"/>
</dbReference>
<feature type="transmembrane region" description="Helical" evidence="2">
    <location>
        <begin position="217"/>
        <end position="240"/>
    </location>
</feature>
<dbReference type="PANTHER" id="PTHR37312:SF1">
    <property type="entry name" value="MEMBRANE-BOUND ACYLTRANSFERASE YKRP-RELATED"/>
    <property type="match status" value="1"/>
</dbReference>
<dbReference type="GO" id="GO:0016747">
    <property type="term" value="F:acyltransferase activity, transferring groups other than amino-acyl groups"/>
    <property type="evidence" value="ECO:0007669"/>
    <property type="project" value="InterPro"/>
</dbReference>
<keyword evidence="2" id="KW-1133">Transmembrane helix</keyword>
<feature type="domain" description="Acyltransferase 3" evidence="3">
    <location>
        <begin position="1"/>
        <end position="307"/>
    </location>
</feature>
<keyword evidence="2" id="KW-0812">Transmembrane</keyword>
<dbReference type="PANTHER" id="PTHR37312">
    <property type="entry name" value="MEMBRANE-BOUND ACYLTRANSFERASE YKRP-RELATED"/>
    <property type="match status" value="1"/>
</dbReference>
<dbReference type="AlphaFoldDB" id="A0A7W9N0I0"/>
<feature type="transmembrane region" description="Helical" evidence="2">
    <location>
        <begin position="187"/>
        <end position="205"/>
    </location>
</feature>
<keyword evidence="5" id="KW-1185">Reference proteome</keyword>
<sequence length="355" mass="39525">MDALRLVSIAAVVLGHAYLADLTFSRYLEIWRMPLFFFLTGYFWTRGRPFARDARGRFKALMVPYLVWAVVMSAAALAWFGDDPELLQRLMASGWYGGADQEPPWWAFWFISVLFFATVLRRFLERFPTAVAWGVGLAGLAWAHLVPESAIARTPLGIGLALPCLLFILSGEAFRRRVQPRIRRHRTLLGLALVGLGLAAVALGLEPHNIKFGGFGTPLLTPLVGVLMSAGMVLVFGAAVERILREFARRTGSGQALRRVITALVRTGTVVVLLHGWVLMWVMRQGVEDNLLKFVLALGISWLVGLALLATPLSKPLTGARRRWFPLHRLRGEEPPHPPTSALPRVEPAQERNRP</sequence>
<dbReference type="Proteomes" id="UP000567246">
    <property type="component" value="Unassembled WGS sequence"/>
</dbReference>
<protein>
    <submittedName>
        <fullName evidence="4">Fucose 4-O-acetylase-like acetyltransferase</fullName>
    </submittedName>
</protein>
<keyword evidence="4" id="KW-0808">Transferase</keyword>
<dbReference type="InterPro" id="IPR002656">
    <property type="entry name" value="Acyl_transf_3_dom"/>
</dbReference>
<evidence type="ECO:0000313" key="4">
    <source>
        <dbReference type="EMBL" id="MBB5848773.1"/>
    </source>
</evidence>
<accession>A0A7W9N0I0</accession>
<name>A0A7W9N0I0_9MICC</name>
<feature type="transmembrane region" description="Helical" evidence="2">
    <location>
        <begin position="294"/>
        <end position="313"/>
    </location>
</feature>
<feature type="transmembrane region" description="Helical" evidence="2">
    <location>
        <begin position="103"/>
        <end position="120"/>
    </location>
</feature>
<feature type="region of interest" description="Disordered" evidence="1">
    <location>
        <begin position="330"/>
        <end position="355"/>
    </location>
</feature>